<name>A0ABW1QGI7_9CORY</name>
<evidence type="ECO:0000313" key="2">
    <source>
        <dbReference type="Proteomes" id="UP001596244"/>
    </source>
</evidence>
<dbReference type="EMBL" id="JBHSQE010000009">
    <property type="protein sequence ID" value="MFC6147375.1"/>
    <property type="molecule type" value="Genomic_DNA"/>
</dbReference>
<comment type="caution">
    <text evidence="1">The sequence shown here is derived from an EMBL/GenBank/DDBJ whole genome shotgun (WGS) entry which is preliminary data.</text>
</comment>
<accession>A0ABW1QGI7</accession>
<dbReference type="PROSITE" id="PS51257">
    <property type="entry name" value="PROKAR_LIPOPROTEIN"/>
    <property type="match status" value="1"/>
</dbReference>
<dbReference type="Proteomes" id="UP001596244">
    <property type="component" value="Unassembled WGS sequence"/>
</dbReference>
<reference evidence="2" key="1">
    <citation type="journal article" date="2019" name="Int. J. Syst. Evol. Microbiol.">
        <title>The Global Catalogue of Microorganisms (GCM) 10K type strain sequencing project: providing services to taxonomists for standard genome sequencing and annotation.</title>
        <authorList>
            <consortium name="The Broad Institute Genomics Platform"/>
            <consortium name="The Broad Institute Genome Sequencing Center for Infectious Disease"/>
            <person name="Wu L."/>
            <person name="Ma J."/>
        </authorList>
    </citation>
    <scope>NUCLEOTIDE SEQUENCE [LARGE SCALE GENOMIC DNA]</scope>
    <source>
        <strain evidence="2">CCUG 51943</strain>
    </source>
</reference>
<sequence>MKSFFAVATALVGLVACGMPDAQPVVDQMRLQAAEKGFVQRLNYSAVSIGGLGTAPWVRSEVFEADDAEFAALLALLRENQQLNDEIGGASFNVGVFPLLNGTEFDLRDVADAPTGEMLSRLAGPDVERVKYYRTTSSRGLEVSAAPAAYDRVAELVPEMQENGIDLLRAGPTYISLGPTSTPASVAAHLRAVDEVRAVLAPDQVTAVRVGERIDIVEVRTESLEPARYAPLRALLPADTELVVSHPPATSSRAIVGGVSEGRASSEEEAALRAVVEKR</sequence>
<proteinExistence type="predicted"/>
<keyword evidence="2" id="KW-1185">Reference proteome</keyword>
<protein>
    <submittedName>
        <fullName evidence="1">Uncharacterized protein</fullName>
    </submittedName>
</protein>
<organism evidence="1 2">
    <name type="scientific">Corynebacterium nasicanis</name>
    <dbReference type="NCBI Taxonomy" id="1448267"/>
    <lineage>
        <taxon>Bacteria</taxon>
        <taxon>Bacillati</taxon>
        <taxon>Actinomycetota</taxon>
        <taxon>Actinomycetes</taxon>
        <taxon>Mycobacteriales</taxon>
        <taxon>Corynebacteriaceae</taxon>
        <taxon>Corynebacterium</taxon>
    </lineage>
</organism>
<gene>
    <name evidence="1" type="ORF">ACFPUZ_11245</name>
</gene>
<evidence type="ECO:0000313" key="1">
    <source>
        <dbReference type="EMBL" id="MFC6147375.1"/>
    </source>
</evidence>